<organism evidence="3 4">
    <name type="scientific">Mycena metata</name>
    <dbReference type="NCBI Taxonomy" id="1033252"/>
    <lineage>
        <taxon>Eukaryota</taxon>
        <taxon>Fungi</taxon>
        <taxon>Dikarya</taxon>
        <taxon>Basidiomycota</taxon>
        <taxon>Agaricomycotina</taxon>
        <taxon>Agaricomycetes</taxon>
        <taxon>Agaricomycetidae</taxon>
        <taxon>Agaricales</taxon>
        <taxon>Marasmiineae</taxon>
        <taxon>Mycenaceae</taxon>
        <taxon>Mycena</taxon>
    </lineage>
</organism>
<feature type="transmembrane region" description="Helical" evidence="2">
    <location>
        <begin position="29"/>
        <end position="49"/>
    </location>
</feature>
<keyword evidence="2" id="KW-0472">Membrane</keyword>
<sequence length="314" mass="35416">MTTGLLPCLILHGELGVLRARYYDVDAEWRTFIVGCLVTGFFGFLLRMFHSLSMKARLYPALVTPLDLNRKLGDDPDYAHVLLSSEGRQTDNPRSRLCSIVPTTRCTVFYTWAQTSKPRARFPKKNTEEKPFGGRGDRWTGSRIAGAPGSYPNRSTCSRTQADELLQVKVVKITPPTPEVESRGPRGRCARTTTRILQTPEWDENSELCVEVVNIGQPVSVSPQRLQHNDDMEECADFKNRVRLVDTTLRDGYILNGHTVRRISLKAWNGGLRWLQDGKNRETDRMKAARTVGWTLYTSSASMPPLPTTIARTC</sequence>
<dbReference type="EMBL" id="JARKIB010000350">
    <property type="protein sequence ID" value="KAJ7713166.1"/>
    <property type="molecule type" value="Genomic_DNA"/>
</dbReference>
<gene>
    <name evidence="3" type="ORF">B0H16DRAFT_1478914</name>
</gene>
<evidence type="ECO:0000256" key="1">
    <source>
        <dbReference type="SAM" id="MobiDB-lite"/>
    </source>
</evidence>
<keyword evidence="4" id="KW-1185">Reference proteome</keyword>
<dbReference type="AlphaFoldDB" id="A0AAD7MEB5"/>
<keyword evidence="2" id="KW-1133">Transmembrane helix</keyword>
<comment type="caution">
    <text evidence="3">The sequence shown here is derived from an EMBL/GenBank/DDBJ whole genome shotgun (WGS) entry which is preliminary data.</text>
</comment>
<proteinExistence type="predicted"/>
<evidence type="ECO:0000313" key="3">
    <source>
        <dbReference type="EMBL" id="KAJ7713166.1"/>
    </source>
</evidence>
<feature type="region of interest" description="Disordered" evidence="1">
    <location>
        <begin position="123"/>
        <end position="156"/>
    </location>
</feature>
<accession>A0AAD7MEB5</accession>
<protein>
    <submittedName>
        <fullName evidence="3">Uncharacterized protein</fullName>
    </submittedName>
</protein>
<feature type="compositionally biased region" description="Basic and acidic residues" evidence="1">
    <location>
        <begin position="125"/>
        <end position="140"/>
    </location>
</feature>
<reference evidence="3" key="1">
    <citation type="submission" date="2023-03" db="EMBL/GenBank/DDBJ databases">
        <title>Massive genome expansion in bonnet fungi (Mycena s.s.) driven by repeated elements and novel gene families across ecological guilds.</title>
        <authorList>
            <consortium name="Lawrence Berkeley National Laboratory"/>
            <person name="Harder C.B."/>
            <person name="Miyauchi S."/>
            <person name="Viragh M."/>
            <person name="Kuo A."/>
            <person name="Thoen E."/>
            <person name="Andreopoulos B."/>
            <person name="Lu D."/>
            <person name="Skrede I."/>
            <person name="Drula E."/>
            <person name="Henrissat B."/>
            <person name="Morin E."/>
            <person name="Kohler A."/>
            <person name="Barry K."/>
            <person name="LaButti K."/>
            <person name="Morin E."/>
            <person name="Salamov A."/>
            <person name="Lipzen A."/>
            <person name="Mereny Z."/>
            <person name="Hegedus B."/>
            <person name="Baldrian P."/>
            <person name="Stursova M."/>
            <person name="Weitz H."/>
            <person name="Taylor A."/>
            <person name="Grigoriev I.V."/>
            <person name="Nagy L.G."/>
            <person name="Martin F."/>
            <person name="Kauserud H."/>
        </authorList>
    </citation>
    <scope>NUCLEOTIDE SEQUENCE</scope>
    <source>
        <strain evidence="3">CBHHK182m</strain>
    </source>
</reference>
<keyword evidence="2" id="KW-0812">Transmembrane</keyword>
<evidence type="ECO:0000313" key="4">
    <source>
        <dbReference type="Proteomes" id="UP001215598"/>
    </source>
</evidence>
<name>A0AAD7MEB5_9AGAR</name>
<dbReference type="Proteomes" id="UP001215598">
    <property type="component" value="Unassembled WGS sequence"/>
</dbReference>
<evidence type="ECO:0000256" key="2">
    <source>
        <dbReference type="SAM" id="Phobius"/>
    </source>
</evidence>